<dbReference type="Gene3D" id="3.30.40.10">
    <property type="entry name" value="Zinc/RING finger domain, C3HC4 (zinc finger)"/>
    <property type="match status" value="1"/>
</dbReference>
<dbReference type="Pfam" id="PF23009">
    <property type="entry name" value="UBC_like"/>
    <property type="match status" value="1"/>
</dbReference>
<evidence type="ECO:0000256" key="5">
    <source>
        <dbReference type="ARBA" id="ARBA00012483"/>
    </source>
</evidence>
<evidence type="ECO:0000256" key="1">
    <source>
        <dbReference type="ARBA" id="ARBA00000900"/>
    </source>
</evidence>
<keyword evidence="12 15" id="KW-0833">Ubl conjugation pathway</keyword>
<keyword evidence="11 14" id="KW-0863">Zinc-finger</keyword>
<keyword evidence="13 15" id="KW-0862">Zinc</keyword>
<keyword evidence="8 15" id="KW-0808">Transferase</keyword>
<accession>A0A0L0FEQ2</accession>
<protein>
    <recommendedName>
        <fullName evidence="6 15">E3 ubiquitin-protein ligase listerin</fullName>
        <ecNumber evidence="5 15">2.3.2.27</ecNumber>
    </recommendedName>
    <alternativeName>
        <fullName evidence="15">RING-type E3 ubiquitin transferase listerin</fullName>
    </alternativeName>
</protein>
<comment type="catalytic activity">
    <reaction evidence="1 15">
        <text>S-ubiquitinyl-[E2 ubiquitin-conjugating enzyme]-L-cysteine + [acceptor protein]-L-lysine = [E2 ubiquitin-conjugating enzyme]-L-cysteine + N(6)-ubiquitinyl-[acceptor protein]-L-lysine.</text>
        <dbReference type="EC" id="2.3.2.27"/>
    </reaction>
</comment>
<dbReference type="GO" id="GO:0008270">
    <property type="term" value="F:zinc ion binding"/>
    <property type="evidence" value="ECO:0007669"/>
    <property type="project" value="UniProtKB-KW"/>
</dbReference>
<dbReference type="GO" id="GO:0061630">
    <property type="term" value="F:ubiquitin protein ligase activity"/>
    <property type="evidence" value="ECO:0007669"/>
    <property type="project" value="UniProtKB-UniRule"/>
</dbReference>
<evidence type="ECO:0000313" key="19">
    <source>
        <dbReference type="Proteomes" id="UP000054560"/>
    </source>
</evidence>
<dbReference type="Pfam" id="PF13639">
    <property type="entry name" value="zf-RING_2"/>
    <property type="match status" value="1"/>
</dbReference>
<dbReference type="UniPathway" id="UPA00143"/>
<keyword evidence="7" id="KW-0963">Cytoplasm</keyword>
<dbReference type="InterPro" id="IPR039804">
    <property type="entry name" value="RING-CH-C4HC3_LTN1"/>
</dbReference>
<feature type="compositionally biased region" description="Polar residues" evidence="16">
    <location>
        <begin position="203"/>
        <end position="212"/>
    </location>
</feature>
<dbReference type="EC" id="2.3.2.27" evidence="5 15"/>
<evidence type="ECO:0000259" key="17">
    <source>
        <dbReference type="PROSITE" id="PS50089"/>
    </source>
</evidence>
<dbReference type="GO" id="GO:1990116">
    <property type="term" value="P:ribosome-associated ubiquitin-dependent protein catabolic process"/>
    <property type="evidence" value="ECO:0007669"/>
    <property type="project" value="UniProtKB-UniRule"/>
</dbReference>
<dbReference type="GO" id="GO:0072344">
    <property type="term" value="P:rescue of stalled ribosome"/>
    <property type="evidence" value="ECO:0007669"/>
    <property type="project" value="UniProtKB-UniRule"/>
</dbReference>
<feature type="compositionally biased region" description="Low complexity" evidence="16">
    <location>
        <begin position="410"/>
        <end position="426"/>
    </location>
</feature>
<dbReference type="PROSITE" id="PS50089">
    <property type="entry name" value="ZF_RING_2"/>
    <property type="match status" value="1"/>
</dbReference>
<keyword evidence="19" id="KW-1185">Reference proteome</keyword>
<dbReference type="Pfam" id="PF22999">
    <property type="entry name" value="LTN1_E3_ligase_6th"/>
    <property type="match status" value="2"/>
</dbReference>
<feature type="compositionally biased region" description="Basic and acidic residues" evidence="16">
    <location>
        <begin position="213"/>
        <end position="224"/>
    </location>
</feature>
<comment type="function">
    <text evidence="15">E3 ubiquitin-protein ligase. Component of the ribosome quality control complex (RQC), a ribosome-associated complex that mediates ubiquitination and extraction of incompletely synthesized nascent chains for proteasomal degradation.</text>
</comment>
<evidence type="ECO:0000256" key="2">
    <source>
        <dbReference type="ARBA" id="ARBA00004514"/>
    </source>
</evidence>
<dbReference type="InterPro" id="IPR054477">
    <property type="entry name" value="LTN1_E3_ligase_6th"/>
</dbReference>
<evidence type="ECO:0000256" key="3">
    <source>
        <dbReference type="ARBA" id="ARBA00004906"/>
    </source>
</evidence>
<dbReference type="RefSeq" id="XP_014149127.1">
    <property type="nucleotide sequence ID" value="XM_014293652.1"/>
</dbReference>
<feature type="domain" description="RING-type" evidence="17">
    <location>
        <begin position="588"/>
        <end position="635"/>
    </location>
</feature>
<evidence type="ECO:0000256" key="4">
    <source>
        <dbReference type="ARBA" id="ARBA00007997"/>
    </source>
</evidence>
<evidence type="ECO:0000256" key="16">
    <source>
        <dbReference type="SAM" id="MobiDB-lite"/>
    </source>
</evidence>
<dbReference type="SMART" id="SM00744">
    <property type="entry name" value="RINGv"/>
    <property type="match status" value="1"/>
</dbReference>
<evidence type="ECO:0000256" key="9">
    <source>
        <dbReference type="ARBA" id="ARBA00022723"/>
    </source>
</evidence>
<dbReference type="GO" id="GO:0005829">
    <property type="term" value="C:cytosol"/>
    <property type="evidence" value="ECO:0007669"/>
    <property type="project" value="UniProtKB-SubCell"/>
</dbReference>
<comment type="subcellular location">
    <subcellularLocation>
        <location evidence="2">Cytoplasm</location>
        <location evidence="2">Cytosol</location>
    </subcellularLocation>
</comment>
<dbReference type="Proteomes" id="UP000054560">
    <property type="component" value="Unassembled WGS sequence"/>
</dbReference>
<dbReference type="PANTHER" id="PTHR12389">
    <property type="entry name" value="ZINC FINGER PROTEIN 294"/>
    <property type="match status" value="1"/>
</dbReference>
<evidence type="ECO:0000256" key="12">
    <source>
        <dbReference type="ARBA" id="ARBA00022786"/>
    </source>
</evidence>
<feature type="compositionally biased region" description="Low complexity" evidence="16">
    <location>
        <begin position="243"/>
        <end position="252"/>
    </location>
</feature>
<sequence>MSSHPCPPFLPLPLPRAQLLPTWPRCILNEAVADFIIAQTVDGADAPSLGLPLLTDTNITLPSSVCKYEDLMARTMALLGCEHLPTQLAVYLLLDRQVETDLATLHTHQLETLMSSQDDLSVVEEVDTSNPIAPRQALLDFLQTHSPIATSHSRSTTPSNAPTPPETQGSPRTQPGTDRKGGDVRDLLKSVSSRHLTSPPPETQGSPRTQPGTDRKGGDVRDLLKSVSSRHLTSPPPETVGSRRGTTPTPGTKASAHAHTHTQLQGYTATPQASPWTSAGGSYLLGWLLMLRYVDSASPAVRVGYAEALRVSGEVTTLLNAVAELLPYHVTRNANAIATHAAKLRDFDVCNLRRSDRGSAKINRTYGTAPDKTQSTHTHHTHHTHAQHTHTPSPQPQPQPTHTNATDGASVNGHSSSSGGVGSSSSIETSEVEGISLLAAHVYYQTLLHLPALARLWYNDLSRGARDRVDRYSQTVVSPMLIAQEISAAANASSSHLDLTLKASTVTKEVTAYYNLDEIALEVVIRLPANYPLGMVSVDSPSDMGIKSYRRWMLQMTTFLSSQNGSILDAVEMWKTNIDKRYDGVEECTVCYSVIHGSNYQLPKLRCRTCRKKFHSKCLYQWFQSSGGSTCPMCRSSFS</sequence>
<evidence type="ECO:0000256" key="10">
    <source>
        <dbReference type="ARBA" id="ARBA00022737"/>
    </source>
</evidence>
<dbReference type="InterPro" id="IPR054478">
    <property type="entry name" value="LTN1_UBC"/>
</dbReference>
<evidence type="ECO:0000313" key="18">
    <source>
        <dbReference type="EMBL" id="KNC75225.1"/>
    </source>
</evidence>
<dbReference type="InterPro" id="IPR013083">
    <property type="entry name" value="Znf_RING/FYVE/PHD"/>
</dbReference>
<dbReference type="GO" id="GO:0016567">
    <property type="term" value="P:protein ubiquitination"/>
    <property type="evidence" value="ECO:0007669"/>
    <property type="project" value="UniProtKB-UniPathway"/>
</dbReference>
<organism evidence="18 19">
    <name type="scientific">Sphaeroforma arctica JP610</name>
    <dbReference type="NCBI Taxonomy" id="667725"/>
    <lineage>
        <taxon>Eukaryota</taxon>
        <taxon>Ichthyosporea</taxon>
        <taxon>Ichthyophonida</taxon>
        <taxon>Sphaeroforma</taxon>
    </lineage>
</organism>
<dbReference type="STRING" id="667725.A0A0L0FEQ2"/>
<evidence type="ECO:0000256" key="7">
    <source>
        <dbReference type="ARBA" id="ARBA00022490"/>
    </source>
</evidence>
<dbReference type="CDD" id="cd16491">
    <property type="entry name" value="RING-CH-C4HC3_LTN1"/>
    <property type="match status" value="1"/>
</dbReference>
<evidence type="ECO:0000256" key="8">
    <source>
        <dbReference type="ARBA" id="ARBA00022679"/>
    </source>
</evidence>
<dbReference type="FunFam" id="3.30.40.10:FF:000038">
    <property type="entry name" value="E3 ubiquitin-protein ligase listerin"/>
    <property type="match status" value="1"/>
</dbReference>
<name>A0A0L0FEQ2_9EUKA</name>
<dbReference type="SUPFAM" id="SSF57850">
    <property type="entry name" value="RING/U-box"/>
    <property type="match status" value="1"/>
</dbReference>
<evidence type="ECO:0000256" key="15">
    <source>
        <dbReference type="RuleBase" id="RU367090"/>
    </source>
</evidence>
<gene>
    <name evidence="18" type="ORF">SARC_12247</name>
</gene>
<dbReference type="PANTHER" id="PTHR12389:SF0">
    <property type="entry name" value="E3 UBIQUITIN-PROTEIN LIGASE LISTERIN"/>
    <property type="match status" value="1"/>
</dbReference>
<keyword evidence="9 15" id="KW-0479">Metal-binding</keyword>
<feature type="compositionally biased region" description="Polar residues" evidence="16">
    <location>
        <begin position="149"/>
        <end position="176"/>
    </location>
</feature>
<dbReference type="InterPro" id="IPR011016">
    <property type="entry name" value="Znf_RING-CH"/>
</dbReference>
<evidence type="ECO:0000256" key="11">
    <source>
        <dbReference type="ARBA" id="ARBA00022771"/>
    </source>
</evidence>
<evidence type="ECO:0000256" key="13">
    <source>
        <dbReference type="ARBA" id="ARBA00022833"/>
    </source>
</evidence>
<feature type="region of interest" description="Disordered" evidence="16">
    <location>
        <begin position="149"/>
        <end position="262"/>
    </location>
</feature>
<dbReference type="OrthoDB" id="6108at2759"/>
<proteinExistence type="inferred from homology"/>
<comment type="pathway">
    <text evidence="3 15">Protein modification; protein ubiquitination.</text>
</comment>
<dbReference type="GO" id="GO:0043023">
    <property type="term" value="F:ribosomal large subunit binding"/>
    <property type="evidence" value="ECO:0007669"/>
    <property type="project" value="TreeGrafter"/>
</dbReference>
<feature type="compositionally biased region" description="Basic and acidic residues" evidence="16">
    <location>
        <begin position="177"/>
        <end position="188"/>
    </location>
</feature>
<comment type="subunit">
    <text evidence="15">Component of the ribosome quality control complex (RQC).</text>
</comment>
<dbReference type="GO" id="GO:1990112">
    <property type="term" value="C:RQC complex"/>
    <property type="evidence" value="ECO:0007669"/>
    <property type="project" value="UniProtKB-UniRule"/>
</dbReference>
<feature type="compositionally biased region" description="Basic residues" evidence="16">
    <location>
        <begin position="377"/>
        <end position="388"/>
    </location>
</feature>
<evidence type="ECO:0000256" key="14">
    <source>
        <dbReference type="PROSITE-ProRule" id="PRU00175"/>
    </source>
</evidence>
<reference evidence="18 19" key="1">
    <citation type="submission" date="2011-02" db="EMBL/GenBank/DDBJ databases">
        <title>The Genome Sequence of Sphaeroforma arctica JP610.</title>
        <authorList>
            <consortium name="The Broad Institute Genome Sequencing Platform"/>
            <person name="Russ C."/>
            <person name="Cuomo C."/>
            <person name="Young S.K."/>
            <person name="Zeng Q."/>
            <person name="Gargeya S."/>
            <person name="Alvarado L."/>
            <person name="Berlin A."/>
            <person name="Chapman S.B."/>
            <person name="Chen Z."/>
            <person name="Freedman E."/>
            <person name="Gellesch M."/>
            <person name="Goldberg J."/>
            <person name="Griggs A."/>
            <person name="Gujja S."/>
            <person name="Heilman E."/>
            <person name="Heiman D."/>
            <person name="Howarth C."/>
            <person name="Mehta T."/>
            <person name="Neiman D."/>
            <person name="Pearson M."/>
            <person name="Roberts A."/>
            <person name="Saif S."/>
            <person name="Shea T."/>
            <person name="Shenoy N."/>
            <person name="Sisk P."/>
            <person name="Stolte C."/>
            <person name="Sykes S."/>
            <person name="White J."/>
            <person name="Yandava C."/>
            <person name="Burger G."/>
            <person name="Gray M.W."/>
            <person name="Holland P.W.H."/>
            <person name="King N."/>
            <person name="Lang F.B.F."/>
            <person name="Roger A.J."/>
            <person name="Ruiz-Trillo I."/>
            <person name="Haas B."/>
            <person name="Nusbaum C."/>
            <person name="Birren B."/>
        </authorList>
    </citation>
    <scope>NUCLEOTIDE SEQUENCE [LARGE SCALE GENOMIC DNA]</scope>
    <source>
        <strain evidence="18 19">JP610</strain>
    </source>
</reference>
<dbReference type="EMBL" id="KQ243767">
    <property type="protein sequence ID" value="KNC75225.1"/>
    <property type="molecule type" value="Genomic_DNA"/>
</dbReference>
<comment type="similarity">
    <text evidence="4 15">Belongs to the LTN1 family.</text>
</comment>
<dbReference type="InterPro" id="IPR001841">
    <property type="entry name" value="Znf_RING"/>
</dbReference>
<dbReference type="AlphaFoldDB" id="A0A0L0FEQ2"/>
<feature type="region of interest" description="Disordered" evidence="16">
    <location>
        <begin position="360"/>
        <end position="426"/>
    </location>
</feature>
<dbReference type="GeneID" id="25912751"/>
<dbReference type="InterPro" id="IPR039795">
    <property type="entry name" value="LTN1/Rkr1"/>
</dbReference>
<keyword evidence="10" id="KW-0677">Repeat</keyword>
<dbReference type="eggNOG" id="KOG0803">
    <property type="taxonomic scope" value="Eukaryota"/>
</dbReference>
<evidence type="ECO:0000256" key="6">
    <source>
        <dbReference type="ARBA" id="ARBA00017157"/>
    </source>
</evidence>